<sequence length="296" mass="34842">MDSWQLLHTVNHDYSYFSTVHQRYSRLDYILLAQEFLPMHISADKTMAGWSDHAPISTYLKSPLFRPRGYQWKLNESILAEIPMVADLRTVITTYFEENDTLDTPPLTTWEAHKCVVRGHLIKVCTQRKRDQKRHMEELTHKIEELEDTHKTSQTDDTYRALLEARQALRELLSQKLQHTIRKSKCFFYEYSNKCWRLLARALQRQRGMSHITKFKPKEGPATHLQDKMTAEFHKYYMDLYNLRCQESPEEERQRSARMTAYLQQHVSKTLNEVKAAELEAPITGTAGGPEVHQAE</sequence>
<evidence type="ECO:0008006" key="4">
    <source>
        <dbReference type="Google" id="ProtNLM"/>
    </source>
</evidence>
<gene>
    <name evidence="2" type="ORF">PECUL_23A031986</name>
</gene>
<organism evidence="2 3">
    <name type="scientific">Pelobates cultripes</name>
    <name type="common">Western spadefoot toad</name>
    <dbReference type="NCBI Taxonomy" id="61616"/>
    <lineage>
        <taxon>Eukaryota</taxon>
        <taxon>Metazoa</taxon>
        <taxon>Chordata</taxon>
        <taxon>Craniata</taxon>
        <taxon>Vertebrata</taxon>
        <taxon>Euteleostomi</taxon>
        <taxon>Amphibia</taxon>
        <taxon>Batrachia</taxon>
        <taxon>Anura</taxon>
        <taxon>Pelobatoidea</taxon>
        <taxon>Pelobatidae</taxon>
        <taxon>Pelobates</taxon>
    </lineage>
</organism>
<keyword evidence="1" id="KW-0175">Coiled coil</keyword>
<dbReference type="InterPro" id="IPR036691">
    <property type="entry name" value="Endo/exonu/phosph_ase_sf"/>
</dbReference>
<accession>A0AAD1S5D1</accession>
<keyword evidence="3" id="KW-1185">Reference proteome</keyword>
<proteinExistence type="predicted"/>
<reference evidence="2" key="1">
    <citation type="submission" date="2022-03" db="EMBL/GenBank/DDBJ databases">
        <authorList>
            <person name="Alioto T."/>
            <person name="Alioto T."/>
            <person name="Gomez Garrido J."/>
        </authorList>
    </citation>
    <scope>NUCLEOTIDE SEQUENCE</scope>
</reference>
<dbReference type="SUPFAM" id="SSF56219">
    <property type="entry name" value="DNase I-like"/>
    <property type="match status" value="1"/>
</dbReference>
<dbReference type="AlphaFoldDB" id="A0AAD1S5D1"/>
<protein>
    <recommendedName>
        <fullName evidence="4">Endonuclease/exonuclease/phosphatase domain-containing protein</fullName>
    </recommendedName>
</protein>
<dbReference type="Proteomes" id="UP001295444">
    <property type="component" value="Chromosome 05"/>
</dbReference>
<dbReference type="Gene3D" id="3.60.10.10">
    <property type="entry name" value="Endonuclease/exonuclease/phosphatase"/>
    <property type="match status" value="1"/>
</dbReference>
<dbReference type="EMBL" id="OW240916">
    <property type="protein sequence ID" value="CAH2292966.1"/>
    <property type="molecule type" value="Genomic_DNA"/>
</dbReference>
<evidence type="ECO:0000313" key="3">
    <source>
        <dbReference type="Proteomes" id="UP001295444"/>
    </source>
</evidence>
<evidence type="ECO:0000313" key="2">
    <source>
        <dbReference type="EMBL" id="CAH2292966.1"/>
    </source>
</evidence>
<feature type="coiled-coil region" evidence="1">
    <location>
        <begin position="129"/>
        <end position="156"/>
    </location>
</feature>
<evidence type="ECO:0000256" key="1">
    <source>
        <dbReference type="SAM" id="Coils"/>
    </source>
</evidence>
<name>A0AAD1S5D1_PELCU</name>